<dbReference type="PANTHER" id="PTHR16305:SF35">
    <property type="entry name" value="TRANSCRIPTIONAL ACTIVATOR DOMAIN"/>
    <property type="match status" value="1"/>
</dbReference>
<dbReference type="SUPFAM" id="SSF48452">
    <property type="entry name" value="TPR-like"/>
    <property type="match status" value="1"/>
</dbReference>
<sequence>MGGTAVPAAAGGTAAGRGTEVDGGTAFDDRGTTAGAGTVVDGGGDDLLGRADECRHLTGLLADAVDGRGGALVLRGAAGVGKTALLDHCAAHAAGMRVLRATGVPFEAELPFSALHELVRPLLDRLDELPARQADALRTVLAIDGGSGTVNRLAAYVATLTLLTTAAERTPVLCLVDDAHWIDPASAEALLFTARRLLADRVAVVFAARDVPGFEARGVPELPVAGLAPDAAVRLAMRAGLDRRAATDLAAATAGNPLALIELPATLGEEHRHGWLPLDQPLVLADRIRTSVLAHAHGLPEATWRALVVCAVAGTTGPTLLAQVLAVEGLHLDVLDPAVDAGLIRVADREVTFRHPLTRAAVHSVAGPGQRRAAHRAIASVLTDADAADRRAWHLAAATTAPDERVAALLAGSAERAQRRGGVVAEARAYERSARLTPDLDLRASRLMSATRVWANAGAGRHAVALGEEALRLTSRVDLVCRVKPLLVHLAHQHGGAAVRDETFLAEAEAYAGVDPLGAAKLMSAGVNQFWARFDITGMLPLCTRVATLAATAGGPPWPKGLIRLAAAQVLAGLPEGAALARECVAVCAGHADGSAAELAEVFCWLDDQDAARALLAPEIERARASDDMFLLAYALPRLAELEWRGGRLHDAYRAATEAVRIAEQVALPLLRAEALAGLAVVEALLGAESRALARVEDARRLLPAEFREVEVRLRYATAMTSVVAARWSEAVTELEWIRSAQRRGGMVEPGWLPVVGELAQAYARLGRPERTAELLAELGDGRVAARVVAARVAALLAPEPDLDEAFAAALARGDGADAPLERARTLFDHGQRLRRAKRRRDARVQLHAALRLFETAGAQGWARRCRAEIDATGRRAPAPDDRGVDRLTSQERQIALHVADGLTNREIATRIFLSPKTVEYHLGNVYRKLQLRSRPELIRHLARLSSSEPG</sequence>
<dbReference type="GO" id="GO:0006355">
    <property type="term" value="P:regulation of DNA-templated transcription"/>
    <property type="evidence" value="ECO:0007669"/>
    <property type="project" value="InterPro"/>
</dbReference>
<keyword evidence="6" id="KW-1185">Reference proteome</keyword>
<dbReference type="PRINTS" id="PR00038">
    <property type="entry name" value="HTHLUXR"/>
</dbReference>
<proteinExistence type="predicted"/>
<accession>A0A1C5GJK5</accession>
<dbReference type="SUPFAM" id="SSF46894">
    <property type="entry name" value="C-terminal effector domain of the bipartite response regulators"/>
    <property type="match status" value="1"/>
</dbReference>
<dbReference type="PROSITE" id="PS00622">
    <property type="entry name" value="HTH_LUXR_1"/>
    <property type="match status" value="1"/>
</dbReference>
<evidence type="ECO:0000256" key="1">
    <source>
        <dbReference type="ARBA" id="ARBA00022741"/>
    </source>
</evidence>
<protein>
    <submittedName>
        <fullName evidence="5">ATP-, maltotriose-and DNA-dependent transcriptional regulator MalT</fullName>
    </submittedName>
</protein>
<dbReference type="STRING" id="745366.GA0070213_10184"/>
<dbReference type="InterPro" id="IPR036388">
    <property type="entry name" value="WH-like_DNA-bd_sf"/>
</dbReference>
<dbReference type="InterPro" id="IPR041664">
    <property type="entry name" value="AAA_16"/>
</dbReference>
<dbReference type="InterPro" id="IPR016032">
    <property type="entry name" value="Sig_transdc_resp-reg_C-effctor"/>
</dbReference>
<feature type="domain" description="HTH luxR-type" evidence="4">
    <location>
        <begin position="881"/>
        <end position="946"/>
    </location>
</feature>
<dbReference type="GO" id="GO:0005737">
    <property type="term" value="C:cytoplasm"/>
    <property type="evidence" value="ECO:0007669"/>
    <property type="project" value="TreeGrafter"/>
</dbReference>
<dbReference type="PROSITE" id="PS50043">
    <property type="entry name" value="HTH_LUXR_2"/>
    <property type="match status" value="1"/>
</dbReference>
<feature type="region of interest" description="Disordered" evidence="3">
    <location>
        <begin position="1"/>
        <end position="38"/>
    </location>
</feature>
<dbReference type="GO" id="GO:0005524">
    <property type="term" value="F:ATP binding"/>
    <property type="evidence" value="ECO:0007669"/>
    <property type="project" value="UniProtKB-KW"/>
</dbReference>
<evidence type="ECO:0000256" key="2">
    <source>
        <dbReference type="ARBA" id="ARBA00022840"/>
    </source>
</evidence>
<dbReference type="InterPro" id="IPR011990">
    <property type="entry name" value="TPR-like_helical_dom_sf"/>
</dbReference>
<name>A0A1C5GJK5_9ACTN</name>
<evidence type="ECO:0000256" key="3">
    <source>
        <dbReference type="SAM" id="MobiDB-lite"/>
    </source>
</evidence>
<keyword evidence="2" id="KW-0067">ATP-binding</keyword>
<keyword evidence="1" id="KW-0547">Nucleotide-binding</keyword>
<evidence type="ECO:0000313" key="6">
    <source>
        <dbReference type="Proteomes" id="UP000199360"/>
    </source>
</evidence>
<dbReference type="PANTHER" id="PTHR16305">
    <property type="entry name" value="TESTICULAR SOLUBLE ADENYLYL CYCLASE"/>
    <property type="match status" value="1"/>
</dbReference>
<reference evidence="6" key="1">
    <citation type="submission" date="2016-06" db="EMBL/GenBank/DDBJ databases">
        <authorList>
            <person name="Varghese N."/>
            <person name="Submissions Spin"/>
        </authorList>
    </citation>
    <scope>NUCLEOTIDE SEQUENCE [LARGE SCALE GENOMIC DNA]</scope>
    <source>
        <strain evidence="6">DSM 45647</strain>
    </source>
</reference>
<dbReference type="Gene3D" id="1.10.10.10">
    <property type="entry name" value="Winged helix-like DNA-binding domain superfamily/Winged helix DNA-binding domain"/>
    <property type="match status" value="1"/>
</dbReference>
<dbReference type="EMBL" id="FMDM01000001">
    <property type="protein sequence ID" value="SCG33939.1"/>
    <property type="molecule type" value="Genomic_DNA"/>
</dbReference>
<dbReference type="Proteomes" id="UP000199360">
    <property type="component" value="Unassembled WGS sequence"/>
</dbReference>
<dbReference type="GO" id="GO:0003677">
    <property type="term" value="F:DNA binding"/>
    <property type="evidence" value="ECO:0007669"/>
    <property type="project" value="InterPro"/>
</dbReference>
<dbReference type="AlphaFoldDB" id="A0A1C5GJK5"/>
<dbReference type="Pfam" id="PF13191">
    <property type="entry name" value="AAA_16"/>
    <property type="match status" value="1"/>
</dbReference>
<dbReference type="SUPFAM" id="SSF52540">
    <property type="entry name" value="P-loop containing nucleoside triphosphate hydrolases"/>
    <property type="match status" value="1"/>
</dbReference>
<dbReference type="SMART" id="SM00421">
    <property type="entry name" value="HTH_LUXR"/>
    <property type="match status" value="1"/>
</dbReference>
<dbReference type="RefSeq" id="WP_091055373.1">
    <property type="nucleotide sequence ID" value="NZ_FMDM01000001.1"/>
</dbReference>
<dbReference type="OrthoDB" id="3514764at2"/>
<dbReference type="InterPro" id="IPR027417">
    <property type="entry name" value="P-loop_NTPase"/>
</dbReference>
<dbReference type="Pfam" id="PF00196">
    <property type="entry name" value="GerE"/>
    <property type="match status" value="1"/>
</dbReference>
<organism evidence="5 6">
    <name type="scientific">Micromonospora humi</name>
    <dbReference type="NCBI Taxonomy" id="745366"/>
    <lineage>
        <taxon>Bacteria</taxon>
        <taxon>Bacillati</taxon>
        <taxon>Actinomycetota</taxon>
        <taxon>Actinomycetes</taxon>
        <taxon>Micromonosporales</taxon>
        <taxon>Micromonosporaceae</taxon>
        <taxon>Micromonospora</taxon>
    </lineage>
</organism>
<dbReference type="InterPro" id="IPR000792">
    <property type="entry name" value="Tscrpt_reg_LuxR_C"/>
</dbReference>
<evidence type="ECO:0000259" key="4">
    <source>
        <dbReference type="PROSITE" id="PS50043"/>
    </source>
</evidence>
<dbReference type="CDD" id="cd06170">
    <property type="entry name" value="LuxR_C_like"/>
    <property type="match status" value="1"/>
</dbReference>
<dbReference type="GO" id="GO:0004016">
    <property type="term" value="F:adenylate cyclase activity"/>
    <property type="evidence" value="ECO:0007669"/>
    <property type="project" value="TreeGrafter"/>
</dbReference>
<gene>
    <name evidence="5" type="ORF">GA0070213_10184</name>
</gene>
<evidence type="ECO:0000313" key="5">
    <source>
        <dbReference type="EMBL" id="SCG33939.1"/>
    </source>
</evidence>